<evidence type="ECO:0000313" key="3">
    <source>
        <dbReference type="EMBL" id="KIA82884.1"/>
    </source>
</evidence>
<keyword evidence="4" id="KW-1185">Reference proteome</keyword>
<evidence type="ECO:0000259" key="2">
    <source>
        <dbReference type="Pfam" id="PF01757"/>
    </source>
</evidence>
<feature type="transmembrane region" description="Helical" evidence="1">
    <location>
        <begin position="59"/>
        <end position="77"/>
    </location>
</feature>
<keyword evidence="1" id="KW-0472">Membrane</keyword>
<feature type="transmembrane region" description="Helical" evidence="1">
    <location>
        <begin position="98"/>
        <end position="116"/>
    </location>
</feature>
<name>A0ABR4ZQ48_9FLAO</name>
<feature type="transmembrane region" description="Helical" evidence="1">
    <location>
        <begin position="293"/>
        <end position="315"/>
    </location>
</feature>
<feature type="transmembrane region" description="Helical" evidence="1">
    <location>
        <begin position="149"/>
        <end position="170"/>
    </location>
</feature>
<dbReference type="InterPro" id="IPR050879">
    <property type="entry name" value="Acyltransferase_3"/>
</dbReference>
<feature type="transmembrane region" description="Helical" evidence="1">
    <location>
        <begin position="327"/>
        <end position="352"/>
    </location>
</feature>
<evidence type="ECO:0000313" key="4">
    <source>
        <dbReference type="Proteomes" id="UP000031275"/>
    </source>
</evidence>
<feature type="transmembrane region" description="Helical" evidence="1">
    <location>
        <begin position="177"/>
        <end position="197"/>
    </location>
</feature>
<dbReference type="PANTHER" id="PTHR23028:SF53">
    <property type="entry name" value="ACYL_TRANSF_3 DOMAIN-CONTAINING PROTEIN"/>
    <property type="match status" value="1"/>
</dbReference>
<evidence type="ECO:0000256" key="1">
    <source>
        <dbReference type="SAM" id="Phobius"/>
    </source>
</evidence>
<proteinExistence type="predicted"/>
<dbReference type="InterPro" id="IPR002656">
    <property type="entry name" value="Acyl_transf_3_dom"/>
</dbReference>
<gene>
    <name evidence="3" type="ORF">OA84_04760</name>
</gene>
<dbReference type="RefSeq" id="WP_039343207.1">
    <property type="nucleotide sequence ID" value="NZ_JSYK01000003.1"/>
</dbReference>
<feature type="domain" description="Acyltransferase 3" evidence="2">
    <location>
        <begin position="9"/>
        <end position="344"/>
    </location>
</feature>
<feature type="transmembrane region" description="Helical" evidence="1">
    <location>
        <begin position="203"/>
        <end position="225"/>
    </location>
</feature>
<dbReference type="Pfam" id="PF01757">
    <property type="entry name" value="Acyl_transf_3"/>
    <property type="match status" value="1"/>
</dbReference>
<dbReference type="PANTHER" id="PTHR23028">
    <property type="entry name" value="ACETYLTRANSFERASE"/>
    <property type="match status" value="1"/>
</dbReference>
<dbReference type="EMBL" id="JSYK01000003">
    <property type="protein sequence ID" value="KIA82884.1"/>
    <property type="molecule type" value="Genomic_DNA"/>
</dbReference>
<accession>A0ABR4ZQ48</accession>
<comment type="caution">
    <text evidence="3">The sequence shown here is derived from an EMBL/GenBank/DDBJ whole genome shotgun (WGS) entry which is preliminary data.</text>
</comment>
<reference evidence="3 4" key="1">
    <citation type="submission" date="2014-10" db="EMBL/GenBank/DDBJ databases">
        <title>Kaistella solincola genome.</title>
        <authorList>
            <person name="Newman J.D."/>
        </authorList>
    </citation>
    <scope>NUCLEOTIDE SEQUENCE [LARGE SCALE GENOMIC DNA]</scope>
    <source>
        <strain evidence="3 4">DSM 22468</strain>
    </source>
</reference>
<sequence length="375" mass="43734">MDNKILFLPGLNGIRAFAAMGVLLSHINLSLNNFGLKNASFFGYSANGKQKGYVLGEHGVTMFFVLSGFLISFLLLNEYKKINTIKVKEFYIRRILRIWPLYFLYIILVGICYYLFLNLSFNYNLVYYLFFAANVPFVNEVALPAMDHLWSIAVEEQFYLFWPFLFVFLVKNGKFSTYLIGGIIFLSIFRIFIWYIAPFSITALYSVVNRFDCMFFGAMGAYALYKNFRIIDLLGSRLNQLFCLIILALLILNKFWFINSIIEIFIVEYITLGLIIGQIKVKNRIINLENKPLNYLGKISFGVYVYHPLIILISSHFIKYNNQINGVWFLIFIFFIVISATLVVSHLSFFYFEKKFLKLKHRFSIVKSTNDPQGK</sequence>
<keyword evidence="1" id="KW-1133">Transmembrane helix</keyword>
<feature type="transmembrane region" description="Helical" evidence="1">
    <location>
        <begin position="237"/>
        <end position="258"/>
    </location>
</feature>
<feature type="transmembrane region" description="Helical" evidence="1">
    <location>
        <begin position="264"/>
        <end position="281"/>
    </location>
</feature>
<feature type="transmembrane region" description="Helical" evidence="1">
    <location>
        <begin position="12"/>
        <end position="31"/>
    </location>
</feature>
<protein>
    <recommendedName>
        <fullName evidence="2">Acyltransferase 3 domain-containing protein</fullName>
    </recommendedName>
</protein>
<dbReference type="Proteomes" id="UP000031275">
    <property type="component" value="Unassembled WGS sequence"/>
</dbReference>
<organism evidence="3 4">
    <name type="scientific">Kaistella solincola</name>
    <dbReference type="NCBI Taxonomy" id="510955"/>
    <lineage>
        <taxon>Bacteria</taxon>
        <taxon>Pseudomonadati</taxon>
        <taxon>Bacteroidota</taxon>
        <taxon>Flavobacteriia</taxon>
        <taxon>Flavobacteriales</taxon>
        <taxon>Weeksellaceae</taxon>
        <taxon>Chryseobacterium group</taxon>
        <taxon>Kaistella</taxon>
    </lineage>
</organism>
<keyword evidence="1" id="KW-0812">Transmembrane</keyword>